<dbReference type="RefSeq" id="WP_203677529.1">
    <property type="nucleotide sequence ID" value="NZ_BOMW01000014.1"/>
</dbReference>
<evidence type="ECO:0008006" key="3">
    <source>
        <dbReference type="Google" id="ProtNLM"/>
    </source>
</evidence>
<evidence type="ECO:0000313" key="2">
    <source>
        <dbReference type="Proteomes" id="UP000629619"/>
    </source>
</evidence>
<organism evidence="1 2">
    <name type="scientific">Actinoplanes siamensis</name>
    <dbReference type="NCBI Taxonomy" id="1223317"/>
    <lineage>
        <taxon>Bacteria</taxon>
        <taxon>Bacillati</taxon>
        <taxon>Actinomycetota</taxon>
        <taxon>Actinomycetes</taxon>
        <taxon>Micromonosporales</taxon>
        <taxon>Micromonosporaceae</taxon>
        <taxon>Actinoplanes</taxon>
    </lineage>
</organism>
<dbReference type="GO" id="GO:0005975">
    <property type="term" value="P:carbohydrate metabolic process"/>
    <property type="evidence" value="ECO:0007669"/>
    <property type="project" value="UniProtKB-ARBA"/>
</dbReference>
<proteinExistence type="predicted"/>
<dbReference type="InterPro" id="IPR008979">
    <property type="entry name" value="Galactose-bd-like_sf"/>
</dbReference>
<dbReference type="Pfam" id="PF22633">
    <property type="entry name" value="F5_F8_type_C_2"/>
    <property type="match status" value="1"/>
</dbReference>
<dbReference type="Gene3D" id="2.60.120.260">
    <property type="entry name" value="Galactose-binding domain-like"/>
    <property type="match status" value="1"/>
</dbReference>
<dbReference type="EMBL" id="BOMW01000014">
    <property type="protein sequence ID" value="GIF03815.1"/>
    <property type="molecule type" value="Genomic_DNA"/>
</dbReference>
<comment type="caution">
    <text evidence="1">The sequence shown here is derived from an EMBL/GenBank/DDBJ whole genome shotgun (WGS) entry which is preliminary data.</text>
</comment>
<keyword evidence="2" id="KW-1185">Reference proteome</keyword>
<evidence type="ECO:0000313" key="1">
    <source>
        <dbReference type="EMBL" id="GIF03815.1"/>
    </source>
</evidence>
<reference evidence="1" key="1">
    <citation type="submission" date="2021-01" db="EMBL/GenBank/DDBJ databases">
        <title>Whole genome shotgun sequence of Actinoplanes siamensis NBRC 109076.</title>
        <authorList>
            <person name="Komaki H."/>
            <person name="Tamura T."/>
        </authorList>
    </citation>
    <scope>NUCLEOTIDE SEQUENCE</scope>
    <source>
        <strain evidence="1">NBRC 109076</strain>
    </source>
</reference>
<dbReference type="Gene3D" id="2.60.40.10">
    <property type="entry name" value="Immunoglobulins"/>
    <property type="match status" value="1"/>
</dbReference>
<dbReference type="SUPFAM" id="SSF49785">
    <property type="entry name" value="Galactose-binding domain-like"/>
    <property type="match status" value="1"/>
</dbReference>
<gene>
    <name evidence="1" type="ORF">Asi03nite_13530</name>
</gene>
<accession>A0A919N3P9</accession>
<dbReference type="AlphaFoldDB" id="A0A919N3P9"/>
<dbReference type="Proteomes" id="UP000629619">
    <property type="component" value="Unassembled WGS sequence"/>
</dbReference>
<name>A0A919N3P9_9ACTN</name>
<protein>
    <recommendedName>
        <fullName evidence="3">F5/8 type C domain-containing protein</fullName>
    </recommendedName>
</protein>
<dbReference type="InterPro" id="IPR013783">
    <property type="entry name" value="Ig-like_fold"/>
</dbReference>
<sequence length="244" mass="25629">MIRLLTAALLTVPPVAVDPGTLAITTGQCNGGDLTVRLTNTSDEPVYADATLDAPAALHLPRSLISTWLPPGYTSDVPVAVTAATGTPPGTYHVRVRGRGRAVDVPVEVTAPPPGAGLLALASRVTASSARAGSPACAAIDGRLDTMWNDTTGRRWPDRWQLDWQSPHRIGEVEVTTTADRGLRDWDVQVAAAAGWVTVASVRGNSATRTVSAFTPRTTDAVRVVTLAANGVNDQSRLVEVVIR</sequence>